<dbReference type="InterPro" id="IPR019223">
    <property type="entry name" value="DUF2147"/>
</dbReference>
<organism evidence="2">
    <name type="scientific">hydrothermal vent metagenome</name>
    <dbReference type="NCBI Taxonomy" id="652676"/>
    <lineage>
        <taxon>unclassified sequences</taxon>
        <taxon>metagenomes</taxon>
        <taxon>ecological metagenomes</taxon>
    </lineage>
</organism>
<sequence>MKTSGSVSIATAIGAIALLASPAIAASPAGTYERENGDTVEVSVNDDRLYCKITAGKKPNFEMCHGMTQSGEKWTGKKMKHPGMPKFMTFNGTVTYDATSLKIKGCAMGKMMCDKETWKRVE</sequence>
<proteinExistence type="predicted"/>
<dbReference type="Pfam" id="PF09917">
    <property type="entry name" value="DUF2147"/>
    <property type="match status" value="1"/>
</dbReference>
<name>A0A3B0RA09_9ZZZZ</name>
<reference evidence="2" key="1">
    <citation type="submission" date="2018-06" db="EMBL/GenBank/DDBJ databases">
        <authorList>
            <person name="Zhirakovskaya E."/>
        </authorList>
    </citation>
    <scope>NUCLEOTIDE SEQUENCE</scope>
</reference>
<protein>
    <recommendedName>
        <fullName evidence="1">DUF2147 domain-containing protein</fullName>
    </recommendedName>
</protein>
<evidence type="ECO:0000259" key="1">
    <source>
        <dbReference type="Pfam" id="PF09917"/>
    </source>
</evidence>
<evidence type="ECO:0000313" key="2">
    <source>
        <dbReference type="EMBL" id="VAV88871.1"/>
    </source>
</evidence>
<dbReference type="AlphaFoldDB" id="A0A3B0RA09"/>
<gene>
    <name evidence="2" type="ORF">MNBD_ALPHA04-1169</name>
</gene>
<feature type="domain" description="DUF2147" evidence="1">
    <location>
        <begin position="61"/>
        <end position="120"/>
    </location>
</feature>
<dbReference type="EMBL" id="UOEF01000061">
    <property type="protein sequence ID" value="VAV88871.1"/>
    <property type="molecule type" value="Genomic_DNA"/>
</dbReference>
<accession>A0A3B0RA09</accession>